<keyword evidence="2" id="KW-0539">Nucleus</keyword>
<dbReference type="InParanoid" id="I7M0G5"/>
<accession>I7M0G5</accession>
<evidence type="ECO:0000313" key="5">
    <source>
        <dbReference type="Proteomes" id="UP000009168"/>
    </source>
</evidence>
<dbReference type="HOGENOM" id="CLU_1417787_0_0_1"/>
<organism evidence="4 5">
    <name type="scientific">Tetrahymena thermophila (strain SB210)</name>
    <dbReference type="NCBI Taxonomy" id="312017"/>
    <lineage>
        <taxon>Eukaryota</taxon>
        <taxon>Sar</taxon>
        <taxon>Alveolata</taxon>
        <taxon>Ciliophora</taxon>
        <taxon>Intramacronucleata</taxon>
        <taxon>Oligohymenophorea</taxon>
        <taxon>Hymenostomatida</taxon>
        <taxon>Tetrahymenina</taxon>
        <taxon>Tetrahymenidae</taxon>
        <taxon>Tetrahymena</taxon>
    </lineage>
</organism>
<comment type="subcellular location">
    <subcellularLocation>
        <location evidence="1">Nucleus</location>
    </subcellularLocation>
</comment>
<keyword evidence="5" id="KW-1185">Reference proteome</keyword>
<proteinExistence type="predicted"/>
<dbReference type="AlphaFoldDB" id="I7M0G5"/>
<evidence type="ECO:0000256" key="3">
    <source>
        <dbReference type="SAM" id="Coils"/>
    </source>
</evidence>
<gene>
    <name evidence="4" type="ORF">TTHERM_00069380</name>
</gene>
<dbReference type="GO" id="GO:0000445">
    <property type="term" value="C:THO complex part of transcription export complex"/>
    <property type="evidence" value="ECO:0007669"/>
    <property type="project" value="InterPro"/>
</dbReference>
<evidence type="ECO:0000256" key="2">
    <source>
        <dbReference type="ARBA" id="ARBA00023242"/>
    </source>
</evidence>
<protein>
    <submittedName>
        <fullName evidence="4">U-box protein</fullName>
    </submittedName>
</protein>
<dbReference type="GeneID" id="7829026"/>
<name>I7M0G5_TETTS</name>
<dbReference type="Proteomes" id="UP000009168">
    <property type="component" value="Unassembled WGS sequence"/>
</dbReference>
<feature type="coiled-coil region" evidence="3">
    <location>
        <begin position="134"/>
        <end position="161"/>
    </location>
</feature>
<dbReference type="Pfam" id="PF05615">
    <property type="entry name" value="THOC7"/>
    <property type="match status" value="1"/>
</dbReference>
<dbReference type="KEGG" id="tet:TTHERM_00069380"/>
<sequence length="192" mass="22525">MNQQSEIIDSQEQIILNKLLYKEAILDKIISKYTVILQKFKNASLEDLEKDVTELLKDLDLYEFHVAKSEIQLQSVIKDLSQNEKKGKEIQVEIENVKIGIKKNEELLKEEIQKKAFKVECNQIVDQIIAYSECEVYQNQIDSISEKMSKLEEDYKTRQEQIVHKQRHVQNIFSSLQELIEGNTIQPIQTIE</sequence>
<dbReference type="OMA" id="PPYKLDT"/>
<dbReference type="EMBL" id="GG662853">
    <property type="protein sequence ID" value="EAR87531.2"/>
    <property type="molecule type" value="Genomic_DNA"/>
</dbReference>
<keyword evidence="3" id="KW-0175">Coiled coil</keyword>
<reference evidence="5" key="1">
    <citation type="journal article" date="2006" name="PLoS Biol.">
        <title>Macronuclear genome sequence of the ciliate Tetrahymena thermophila, a model eukaryote.</title>
        <authorList>
            <person name="Eisen J.A."/>
            <person name="Coyne R.S."/>
            <person name="Wu M."/>
            <person name="Wu D."/>
            <person name="Thiagarajan M."/>
            <person name="Wortman J.R."/>
            <person name="Badger J.H."/>
            <person name="Ren Q."/>
            <person name="Amedeo P."/>
            <person name="Jones K.M."/>
            <person name="Tallon L.J."/>
            <person name="Delcher A.L."/>
            <person name="Salzberg S.L."/>
            <person name="Silva J.C."/>
            <person name="Haas B.J."/>
            <person name="Majoros W.H."/>
            <person name="Farzad M."/>
            <person name="Carlton J.M."/>
            <person name="Smith R.K. Jr."/>
            <person name="Garg J."/>
            <person name="Pearlman R.E."/>
            <person name="Karrer K.M."/>
            <person name="Sun L."/>
            <person name="Manning G."/>
            <person name="Elde N.C."/>
            <person name="Turkewitz A.P."/>
            <person name="Asai D.J."/>
            <person name="Wilkes D.E."/>
            <person name="Wang Y."/>
            <person name="Cai H."/>
            <person name="Collins K."/>
            <person name="Stewart B.A."/>
            <person name="Lee S.R."/>
            <person name="Wilamowska K."/>
            <person name="Weinberg Z."/>
            <person name="Ruzzo W.L."/>
            <person name="Wloga D."/>
            <person name="Gaertig J."/>
            <person name="Frankel J."/>
            <person name="Tsao C.-C."/>
            <person name="Gorovsky M.A."/>
            <person name="Keeling P.J."/>
            <person name="Waller R.F."/>
            <person name="Patron N.J."/>
            <person name="Cherry J.M."/>
            <person name="Stover N.A."/>
            <person name="Krieger C.J."/>
            <person name="del Toro C."/>
            <person name="Ryder H.F."/>
            <person name="Williamson S.C."/>
            <person name="Barbeau R.A."/>
            <person name="Hamilton E.P."/>
            <person name="Orias E."/>
        </authorList>
    </citation>
    <scope>NUCLEOTIDE SEQUENCE [LARGE SCALE GENOMIC DNA]</scope>
    <source>
        <strain evidence="5">SB210</strain>
    </source>
</reference>
<evidence type="ECO:0000313" key="4">
    <source>
        <dbReference type="EMBL" id="EAR87531.2"/>
    </source>
</evidence>
<dbReference type="RefSeq" id="XP_001007776.2">
    <property type="nucleotide sequence ID" value="XM_001007776.3"/>
</dbReference>
<dbReference type="InterPro" id="IPR008501">
    <property type="entry name" value="THOC7/Mft1"/>
</dbReference>
<dbReference type="GO" id="GO:0006397">
    <property type="term" value="P:mRNA processing"/>
    <property type="evidence" value="ECO:0007669"/>
    <property type="project" value="InterPro"/>
</dbReference>
<evidence type="ECO:0000256" key="1">
    <source>
        <dbReference type="ARBA" id="ARBA00004123"/>
    </source>
</evidence>